<dbReference type="AlphaFoldDB" id="G7EA79"/>
<dbReference type="Pfam" id="PF12505">
    <property type="entry name" value="DUF3712"/>
    <property type="match status" value="1"/>
</dbReference>
<sequence length="302" mass="32136">ITDSTALYLIGAVGPTIVQNLVNGATLQAFSATINMFTDTSFEAGLVGTLRDTGPFDAAISFPDQLIIDWNGLTIAEIALPDLCAAAYTSIPSLITSGLVTITNEGNFDQFATYLLHNPSFQWVLHTPDLRVTALGTIFSGVSFSQTITLAAFDNFSDVVVSNLDVFHGFPSYLQINLDATLNNPSNLTIDTQQVIFNLIFENQVLGTAIIPDLALSPGSNTLPTEVHFMPSGDGAVAAGNTLLENFIQAVPTSAQIQGTLDSTPYTPLKVALSTLTLNTVIPPLMQNLITQANLVFPLDIV</sequence>
<dbReference type="PANTHER" id="PTHR35895:SF1">
    <property type="entry name" value="LIPID-BINDING SERUM GLYCOPROTEIN C-TERMINAL DOMAIN-CONTAINING PROTEIN"/>
    <property type="match status" value="1"/>
</dbReference>
<proteinExistence type="predicted"/>
<dbReference type="InterPro" id="IPR022185">
    <property type="entry name" value="DUF3712"/>
</dbReference>
<dbReference type="Proteomes" id="UP000009131">
    <property type="component" value="Unassembled WGS sequence"/>
</dbReference>
<feature type="non-terminal residue" evidence="1">
    <location>
        <position position="1"/>
    </location>
</feature>
<feature type="non-terminal residue" evidence="1">
    <location>
        <position position="302"/>
    </location>
</feature>
<name>G7EA79_MIXOS</name>
<dbReference type="OrthoDB" id="10039566at2759"/>
<dbReference type="InParanoid" id="G7EA79"/>
<reference evidence="1 2" key="1">
    <citation type="journal article" date="2011" name="J. Gen. Appl. Microbiol.">
        <title>Draft genome sequencing of the enigmatic basidiomycete Mixia osmundae.</title>
        <authorList>
            <person name="Nishida H."/>
            <person name="Nagatsuka Y."/>
            <person name="Sugiyama J."/>
        </authorList>
    </citation>
    <scope>NUCLEOTIDE SEQUENCE [LARGE SCALE GENOMIC DNA]</scope>
    <source>
        <strain evidence="2">CBS 9802 / IAM 14324 / JCM 22182 / KY 12970</strain>
    </source>
</reference>
<dbReference type="STRING" id="764103.G7EA79"/>
<dbReference type="PANTHER" id="PTHR35895">
    <property type="entry name" value="CHROMOSOME 16, WHOLE GENOME SHOTGUN SEQUENCE"/>
    <property type="match status" value="1"/>
</dbReference>
<dbReference type="InterPro" id="IPR046368">
    <property type="entry name" value="Tag1"/>
</dbReference>
<keyword evidence="2" id="KW-1185">Reference proteome</keyword>
<evidence type="ECO:0000313" key="2">
    <source>
        <dbReference type="Proteomes" id="UP000009131"/>
    </source>
</evidence>
<dbReference type="HOGENOM" id="CLU_923041_0_0_1"/>
<dbReference type="GO" id="GO:0000329">
    <property type="term" value="C:fungal-type vacuole membrane"/>
    <property type="evidence" value="ECO:0007669"/>
    <property type="project" value="InterPro"/>
</dbReference>
<organism evidence="1 2">
    <name type="scientific">Mixia osmundae (strain CBS 9802 / IAM 14324 / JCM 22182 / KY 12970)</name>
    <dbReference type="NCBI Taxonomy" id="764103"/>
    <lineage>
        <taxon>Eukaryota</taxon>
        <taxon>Fungi</taxon>
        <taxon>Dikarya</taxon>
        <taxon>Basidiomycota</taxon>
        <taxon>Pucciniomycotina</taxon>
        <taxon>Mixiomycetes</taxon>
        <taxon>Mixiales</taxon>
        <taxon>Mixiaceae</taxon>
        <taxon>Mixia</taxon>
    </lineage>
</organism>
<reference evidence="1 2" key="2">
    <citation type="journal article" date="2012" name="Open Biol.">
        <title>Characteristics of nucleosomes and linker DNA regions on the genome of the basidiomycete Mixia osmundae revealed by mono- and dinucleosome mapping.</title>
        <authorList>
            <person name="Nishida H."/>
            <person name="Kondo S."/>
            <person name="Matsumoto T."/>
            <person name="Suzuki Y."/>
            <person name="Yoshikawa H."/>
            <person name="Taylor T.D."/>
            <person name="Sugiyama J."/>
        </authorList>
    </citation>
    <scope>NUCLEOTIDE SEQUENCE [LARGE SCALE GENOMIC DNA]</scope>
    <source>
        <strain evidence="2">CBS 9802 / IAM 14324 / JCM 22182 / KY 12970</strain>
    </source>
</reference>
<comment type="caution">
    <text evidence="1">The sequence shown here is derived from an EMBL/GenBank/DDBJ whole genome shotgun (WGS) entry which is preliminary data.</text>
</comment>
<evidence type="ECO:0000313" key="1">
    <source>
        <dbReference type="EMBL" id="GAA99739.1"/>
    </source>
</evidence>
<gene>
    <name evidence="1" type="primary">Mo06442</name>
    <name evidence="1" type="ORF">E5Q_06442</name>
</gene>
<protein>
    <submittedName>
        <fullName evidence="1">Uncharacterized protein</fullName>
    </submittedName>
</protein>
<dbReference type="EMBL" id="BABT02000230">
    <property type="protein sequence ID" value="GAA99739.1"/>
    <property type="molecule type" value="Genomic_DNA"/>
</dbReference>
<dbReference type="eggNOG" id="ENOG502RP6J">
    <property type="taxonomic scope" value="Eukaryota"/>
</dbReference>
<accession>G7EA79</accession>